<dbReference type="RefSeq" id="WP_094864007.1">
    <property type="nucleotide sequence ID" value="NZ_NKYE01000010.1"/>
</dbReference>
<feature type="transmembrane region" description="Helical" evidence="1">
    <location>
        <begin position="47"/>
        <end position="73"/>
    </location>
</feature>
<dbReference type="SUPFAM" id="SSF51261">
    <property type="entry name" value="Duplicated hybrid motif"/>
    <property type="match status" value="1"/>
</dbReference>
<accession>A0A263D137</accession>
<comment type="caution">
    <text evidence="3">The sequence shown here is derived from an EMBL/GenBank/DDBJ whole genome shotgun (WGS) entry which is preliminary data.</text>
</comment>
<feature type="domain" description="M23ase beta-sheet core" evidence="2">
    <location>
        <begin position="178"/>
        <end position="250"/>
    </location>
</feature>
<keyword evidence="1" id="KW-0472">Membrane</keyword>
<dbReference type="AlphaFoldDB" id="A0A263D137"/>
<dbReference type="InterPro" id="IPR050570">
    <property type="entry name" value="Cell_wall_metabolism_enzyme"/>
</dbReference>
<keyword evidence="1" id="KW-1133">Transmembrane helix</keyword>
<dbReference type="Pfam" id="PF01551">
    <property type="entry name" value="Peptidase_M23"/>
    <property type="match status" value="1"/>
</dbReference>
<dbReference type="OrthoDB" id="9809488at2"/>
<evidence type="ECO:0000259" key="2">
    <source>
        <dbReference type="Pfam" id="PF01551"/>
    </source>
</evidence>
<evidence type="ECO:0000313" key="4">
    <source>
        <dbReference type="Proteomes" id="UP000242444"/>
    </source>
</evidence>
<organism evidence="3 4">
    <name type="scientific">Amycolatopsis antarctica</name>
    <dbReference type="NCBI Taxonomy" id="1854586"/>
    <lineage>
        <taxon>Bacteria</taxon>
        <taxon>Bacillati</taxon>
        <taxon>Actinomycetota</taxon>
        <taxon>Actinomycetes</taxon>
        <taxon>Pseudonocardiales</taxon>
        <taxon>Pseudonocardiaceae</taxon>
        <taxon>Amycolatopsis</taxon>
    </lineage>
</organism>
<dbReference type="InterPro" id="IPR016047">
    <property type="entry name" value="M23ase_b-sheet_dom"/>
</dbReference>
<dbReference type="Proteomes" id="UP000242444">
    <property type="component" value="Unassembled WGS sequence"/>
</dbReference>
<dbReference type="PANTHER" id="PTHR21666">
    <property type="entry name" value="PEPTIDASE-RELATED"/>
    <property type="match status" value="1"/>
</dbReference>
<gene>
    <name evidence="3" type="ORF">CFN78_17740</name>
</gene>
<dbReference type="InParanoid" id="A0A263D137"/>
<dbReference type="CDD" id="cd12797">
    <property type="entry name" value="M23_peptidase"/>
    <property type="match status" value="1"/>
</dbReference>
<evidence type="ECO:0000256" key="1">
    <source>
        <dbReference type="SAM" id="Phobius"/>
    </source>
</evidence>
<protein>
    <submittedName>
        <fullName evidence="3">Metalloendopeptidase</fullName>
    </submittedName>
</protein>
<dbReference type="PANTHER" id="PTHR21666:SF270">
    <property type="entry name" value="MUREIN HYDROLASE ACTIVATOR ENVC"/>
    <property type="match status" value="1"/>
</dbReference>
<dbReference type="GO" id="GO:0004222">
    <property type="term" value="F:metalloendopeptidase activity"/>
    <property type="evidence" value="ECO:0007669"/>
    <property type="project" value="TreeGrafter"/>
</dbReference>
<dbReference type="EMBL" id="NKYE01000010">
    <property type="protein sequence ID" value="OZM72051.1"/>
    <property type="molecule type" value="Genomic_DNA"/>
</dbReference>
<keyword evidence="4" id="KW-1185">Reference proteome</keyword>
<evidence type="ECO:0000313" key="3">
    <source>
        <dbReference type="EMBL" id="OZM72051.1"/>
    </source>
</evidence>
<sequence length="290" mass="30235">MTATQTQRPPAWFVCASRIRGAGLAIGLTLLAVSVLGSVLLPRDVLPAAAVATGTTTGVALLVAGMVLTLLPYRPTIAPRPVRVPATGRWLAANSPESGVPSHGTHSLGQSFAIDLVYAPEDGSRPEFGSGPAFRDPGDYPAFGRPLLAPCAGTVVRTHDSARDHRARSGNAAVAYMMVEGMVRELLGTRRVVGNHVLLDVGDGVYAVLAHLRRGSVAVRAGDRVEAGQVLGECGNSGNSSEPHLHFHLMDSPHTWLSAGLPFVFTDVSIDGGELRDGIPATDSTMTGTP</sequence>
<dbReference type="Gene3D" id="2.70.70.10">
    <property type="entry name" value="Glucose Permease (Domain IIA)"/>
    <property type="match status" value="1"/>
</dbReference>
<dbReference type="InterPro" id="IPR011055">
    <property type="entry name" value="Dup_hybrid_motif"/>
</dbReference>
<proteinExistence type="predicted"/>
<feature type="transmembrane region" description="Helical" evidence="1">
    <location>
        <begin position="21"/>
        <end position="41"/>
    </location>
</feature>
<reference evidence="3 4" key="1">
    <citation type="submission" date="2017-07" db="EMBL/GenBank/DDBJ databases">
        <title>Amycolatopsis antarcticus sp. nov., isolated from the surface of an Antarcticus brown macroalga.</title>
        <authorList>
            <person name="Wang J."/>
            <person name="Leiva S."/>
            <person name="Huang J."/>
            <person name="Huang Y."/>
        </authorList>
    </citation>
    <scope>NUCLEOTIDE SEQUENCE [LARGE SCALE GENOMIC DNA]</scope>
    <source>
        <strain evidence="3 4">AU-G6</strain>
    </source>
</reference>
<name>A0A263D137_9PSEU</name>
<keyword evidence="1" id="KW-0812">Transmembrane</keyword>